<sequence>MTISSGTISVVTVAELGSEKNSNSIIVKGMKKGVRNCNLKRVLESQLAQLKSSLSNRFVTGCVLLVE</sequence>
<reference evidence="1" key="1">
    <citation type="submission" date="2021-10" db="EMBL/GenBank/DDBJ databases">
        <title>Melipona bicolor Genome sequencing and assembly.</title>
        <authorList>
            <person name="Araujo N.S."/>
            <person name="Arias M.C."/>
        </authorList>
    </citation>
    <scope>NUCLEOTIDE SEQUENCE</scope>
    <source>
        <strain evidence="1">USP_2M_L1-L4_2017</strain>
        <tissue evidence="1">Whole body</tissue>
    </source>
</reference>
<protein>
    <submittedName>
        <fullName evidence="1">Uncharacterized protein</fullName>
    </submittedName>
</protein>
<evidence type="ECO:0000313" key="2">
    <source>
        <dbReference type="Proteomes" id="UP001177670"/>
    </source>
</evidence>
<gene>
    <name evidence="1" type="ORF">K0M31_015737</name>
</gene>
<name>A0AA40FF00_9HYME</name>
<proteinExistence type="predicted"/>
<organism evidence="1 2">
    <name type="scientific">Melipona bicolor</name>
    <dbReference type="NCBI Taxonomy" id="60889"/>
    <lineage>
        <taxon>Eukaryota</taxon>
        <taxon>Metazoa</taxon>
        <taxon>Ecdysozoa</taxon>
        <taxon>Arthropoda</taxon>
        <taxon>Hexapoda</taxon>
        <taxon>Insecta</taxon>
        <taxon>Pterygota</taxon>
        <taxon>Neoptera</taxon>
        <taxon>Endopterygota</taxon>
        <taxon>Hymenoptera</taxon>
        <taxon>Apocrita</taxon>
        <taxon>Aculeata</taxon>
        <taxon>Apoidea</taxon>
        <taxon>Anthophila</taxon>
        <taxon>Apidae</taxon>
        <taxon>Melipona</taxon>
    </lineage>
</organism>
<evidence type="ECO:0000313" key="1">
    <source>
        <dbReference type="EMBL" id="KAK1117802.1"/>
    </source>
</evidence>
<accession>A0AA40FF00</accession>
<dbReference type="EMBL" id="JAHYIQ010000048">
    <property type="protein sequence ID" value="KAK1117802.1"/>
    <property type="molecule type" value="Genomic_DNA"/>
</dbReference>
<dbReference type="AlphaFoldDB" id="A0AA40FF00"/>
<dbReference type="Proteomes" id="UP001177670">
    <property type="component" value="Unassembled WGS sequence"/>
</dbReference>
<comment type="caution">
    <text evidence="1">The sequence shown here is derived from an EMBL/GenBank/DDBJ whole genome shotgun (WGS) entry which is preliminary data.</text>
</comment>
<keyword evidence="2" id="KW-1185">Reference proteome</keyword>